<dbReference type="STRING" id="644548.SCNU_07578"/>
<proteinExistence type="inferred from homology"/>
<dbReference type="GO" id="GO:0003677">
    <property type="term" value="F:DNA binding"/>
    <property type="evidence" value="ECO:0007669"/>
    <property type="project" value="UniProtKB-KW"/>
</dbReference>
<dbReference type="eggNOG" id="COG4941">
    <property type="taxonomic scope" value="Bacteria"/>
</dbReference>
<evidence type="ECO:0000313" key="10">
    <source>
        <dbReference type="EMBL" id="EGD55555.1"/>
    </source>
</evidence>
<sequence length="313" mass="33454">MGPPQPGFSARRSRRDPAARAVLIVRGSSPRRPAASLEEVRRAVAALDREARARLLAGLTGRFGDLDLAEDSLQDAIAQALATWPRTGLPDSPGAWLATTAKRKALDVVRREGVLTGKLARLEVVTRGEPVPTEFADPAIRETPEIDDELLGMFFACTHEVLSPEDRIALTLRFVAGLSTAEVAHALLTPVPTVQQRIVRAKRRIRTLGVPFTVPAAADLPSRAAGVLRVVYLLYSEGFARSTGPSHVRDDLTAEGLRLCRLLHAPAADSRDDRATGPARAHRSAKAGAARRSRPPRAVVAAGSQSVGPGPDD</sequence>
<keyword evidence="5" id="KW-0804">Transcription</keyword>
<dbReference type="Gene3D" id="1.10.10.10">
    <property type="entry name" value="Winged helix-like DNA-binding domain superfamily/Winged helix DNA-binding domain"/>
    <property type="match status" value="1"/>
</dbReference>
<dbReference type="GO" id="GO:0006352">
    <property type="term" value="P:DNA-templated transcription initiation"/>
    <property type="evidence" value="ECO:0007669"/>
    <property type="project" value="InterPro"/>
</dbReference>
<feature type="domain" description="RNA polymerase sigma-70 region 2" evidence="7">
    <location>
        <begin position="54"/>
        <end position="112"/>
    </location>
</feature>
<evidence type="ECO:0000256" key="2">
    <source>
        <dbReference type="ARBA" id="ARBA00023015"/>
    </source>
</evidence>
<keyword evidence="2" id="KW-0805">Transcription regulation</keyword>
<feature type="domain" description="DUF6596" evidence="9">
    <location>
        <begin position="223"/>
        <end position="271"/>
    </location>
</feature>
<dbReference type="InterPro" id="IPR013325">
    <property type="entry name" value="RNA_pol_sigma_r2"/>
</dbReference>
<dbReference type="PANTHER" id="PTHR47756:SF2">
    <property type="entry name" value="BLL6612 PROTEIN"/>
    <property type="match status" value="1"/>
</dbReference>
<keyword evidence="11" id="KW-1185">Reference proteome</keyword>
<dbReference type="Pfam" id="PF08281">
    <property type="entry name" value="Sigma70_r4_2"/>
    <property type="match status" value="1"/>
</dbReference>
<feature type="region of interest" description="Disordered" evidence="6">
    <location>
        <begin position="269"/>
        <end position="313"/>
    </location>
</feature>
<accession>F1YI01</accession>
<keyword evidence="3" id="KW-0731">Sigma factor</keyword>
<dbReference type="GO" id="GO:0016987">
    <property type="term" value="F:sigma factor activity"/>
    <property type="evidence" value="ECO:0007669"/>
    <property type="project" value="UniProtKB-KW"/>
</dbReference>
<keyword evidence="4" id="KW-0238">DNA-binding</keyword>
<evidence type="ECO:0000256" key="5">
    <source>
        <dbReference type="ARBA" id="ARBA00023163"/>
    </source>
</evidence>
<dbReference type="Proteomes" id="UP000035065">
    <property type="component" value="Unassembled WGS sequence"/>
</dbReference>
<dbReference type="InterPro" id="IPR036388">
    <property type="entry name" value="WH-like_DNA-bd_sf"/>
</dbReference>
<organism evidence="10 11">
    <name type="scientific">Gordonia neofelifaecis NRRL B-59395</name>
    <dbReference type="NCBI Taxonomy" id="644548"/>
    <lineage>
        <taxon>Bacteria</taxon>
        <taxon>Bacillati</taxon>
        <taxon>Actinomycetota</taxon>
        <taxon>Actinomycetes</taxon>
        <taxon>Mycobacteriales</taxon>
        <taxon>Gordoniaceae</taxon>
        <taxon>Gordonia</taxon>
    </lineage>
</organism>
<reference evidence="10 11" key="1">
    <citation type="journal article" date="2011" name="J. Bacteriol.">
        <title>Draft Genome Sequence of Gordonia neofelifaecis NRRL B-59395, a Cholesterol-Degrading Actinomycete.</title>
        <authorList>
            <person name="Ge F."/>
            <person name="Li W."/>
            <person name="Chen G."/>
            <person name="Liu Y."/>
            <person name="Zhang G."/>
            <person name="Yong B."/>
            <person name="Wang Q."/>
            <person name="Wang N."/>
            <person name="Huang Z."/>
            <person name="Li W."/>
            <person name="Wang J."/>
            <person name="Wu C."/>
            <person name="Xie Q."/>
            <person name="Liu G."/>
        </authorList>
    </citation>
    <scope>NUCLEOTIDE SEQUENCE [LARGE SCALE GENOMIC DNA]</scope>
    <source>
        <strain evidence="10 11">NRRL B-59395</strain>
    </source>
</reference>
<dbReference type="PANTHER" id="PTHR47756">
    <property type="entry name" value="BLL6612 PROTEIN-RELATED"/>
    <property type="match status" value="1"/>
</dbReference>
<dbReference type="EMBL" id="AEUD01000005">
    <property type="protein sequence ID" value="EGD55555.1"/>
    <property type="molecule type" value="Genomic_DNA"/>
</dbReference>
<protein>
    <submittedName>
        <fullName evidence="10">Sigma-70 family RNA polymerase sigma factor</fullName>
    </submittedName>
</protein>
<evidence type="ECO:0000259" key="7">
    <source>
        <dbReference type="Pfam" id="PF04542"/>
    </source>
</evidence>
<evidence type="ECO:0000256" key="4">
    <source>
        <dbReference type="ARBA" id="ARBA00023125"/>
    </source>
</evidence>
<dbReference type="AlphaFoldDB" id="F1YI01"/>
<evidence type="ECO:0000259" key="8">
    <source>
        <dbReference type="Pfam" id="PF08281"/>
    </source>
</evidence>
<dbReference type="InterPro" id="IPR013324">
    <property type="entry name" value="RNA_pol_sigma_r3/r4-like"/>
</dbReference>
<feature type="compositionally biased region" description="Basic residues" evidence="6">
    <location>
        <begin position="280"/>
        <end position="295"/>
    </location>
</feature>
<dbReference type="InterPro" id="IPR013249">
    <property type="entry name" value="RNA_pol_sigma70_r4_t2"/>
</dbReference>
<dbReference type="InterPro" id="IPR007627">
    <property type="entry name" value="RNA_pol_sigma70_r2"/>
</dbReference>
<evidence type="ECO:0000256" key="1">
    <source>
        <dbReference type="ARBA" id="ARBA00010641"/>
    </source>
</evidence>
<dbReference type="InterPro" id="IPR046531">
    <property type="entry name" value="DUF6596"/>
</dbReference>
<evidence type="ECO:0000256" key="6">
    <source>
        <dbReference type="SAM" id="MobiDB-lite"/>
    </source>
</evidence>
<gene>
    <name evidence="10" type="ORF">SCNU_07578</name>
</gene>
<evidence type="ECO:0000256" key="3">
    <source>
        <dbReference type="ARBA" id="ARBA00023082"/>
    </source>
</evidence>
<dbReference type="SUPFAM" id="SSF88946">
    <property type="entry name" value="Sigma2 domain of RNA polymerase sigma factors"/>
    <property type="match status" value="1"/>
</dbReference>
<dbReference type="CDD" id="cd06171">
    <property type="entry name" value="Sigma70_r4"/>
    <property type="match status" value="1"/>
</dbReference>
<dbReference type="SUPFAM" id="SSF88659">
    <property type="entry name" value="Sigma3 and sigma4 domains of RNA polymerase sigma factors"/>
    <property type="match status" value="1"/>
</dbReference>
<name>F1YI01_9ACTN</name>
<feature type="domain" description="RNA polymerase sigma factor 70 region 4 type 2" evidence="8">
    <location>
        <begin position="158"/>
        <end position="205"/>
    </location>
</feature>
<comment type="similarity">
    <text evidence="1">Belongs to the sigma-70 factor family. ECF subfamily.</text>
</comment>
<dbReference type="Pfam" id="PF04542">
    <property type="entry name" value="Sigma70_r2"/>
    <property type="match status" value="1"/>
</dbReference>
<evidence type="ECO:0000259" key="9">
    <source>
        <dbReference type="Pfam" id="PF20239"/>
    </source>
</evidence>
<dbReference type="Pfam" id="PF20239">
    <property type="entry name" value="DUF6596"/>
    <property type="match status" value="1"/>
</dbReference>
<dbReference type="Gene3D" id="1.10.1740.10">
    <property type="match status" value="1"/>
</dbReference>
<comment type="caution">
    <text evidence="10">The sequence shown here is derived from an EMBL/GenBank/DDBJ whole genome shotgun (WGS) entry which is preliminary data.</text>
</comment>
<evidence type="ECO:0000313" key="11">
    <source>
        <dbReference type="Proteomes" id="UP000035065"/>
    </source>
</evidence>